<dbReference type="Proteomes" id="UP001494588">
    <property type="component" value="Unassembled WGS sequence"/>
</dbReference>
<evidence type="ECO:0000313" key="10">
    <source>
        <dbReference type="EMBL" id="MEM5290706.1"/>
    </source>
</evidence>
<feature type="chain" id="PRO_5046474144" description="peptidylprolyl isomerase" evidence="8">
    <location>
        <begin position="27"/>
        <end position="289"/>
    </location>
</feature>
<protein>
    <recommendedName>
        <fullName evidence="3">peptidylprolyl isomerase</fullName>
        <ecNumber evidence="3">5.2.1.8</ecNumber>
    </recommendedName>
</protein>
<dbReference type="Gene3D" id="3.10.50.40">
    <property type="match status" value="1"/>
</dbReference>
<dbReference type="InterPro" id="IPR050245">
    <property type="entry name" value="PrsA_foldase"/>
</dbReference>
<comment type="caution">
    <text evidence="10">The sequence shown here is derived from an EMBL/GenBank/DDBJ whole genome shotgun (WGS) entry which is preliminary data.</text>
</comment>
<dbReference type="InterPro" id="IPR046357">
    <property type="entry name" value="PPIase_dom_sf"/>
</dbReference>
<reference evidence="10 11" key="1">
    <citation type="submission" date="2024-01" db="EMBL/GenBank/DDBJ databases">
        <title>The diversity of rhizobia nodulating Mimosa spp. in eleven states of Brazil covering several biomes is determined by host plant, location, and edaphic factors.</title>
        <authorList>
            <person name="Rouws L."/>
            <person name="Barauna A."/>
            <person name="Beukes C."/>
            <person name="De Faria S.M."/>
            <person name="Gross E."/>
            <person name="Dos Reis Junior F.B."/>
            <person name="Simon M."/>
            <person name="Maluk M."/>
            <person name="Odee D.W."/>
            <person name="Kenicer G."/>
            <person name="Young J.P.W."/>
            <person name="Reis V.M."/>
            <person name="Zilli J."/>
            <person name="James E.K."/>
        </authorList>
    </citation>
    <scope>NUCLEOTIDE SEQUENCE [LARGE SCALE GENOMIC DNA]</scope>
    <source>
        <strain evidence="10 11">JPY77</strain>
    </source>
</reference>
<dbReference type="RefSeq" id="WP_201647992.1">
    <property type="nucleotide sequence ID" value="NZ_CAJHCS010000001.1"/>
</dbReference>
<evidence type="ECO:0000259" key="9">
    <source>
        <dbReference type="PROSITE" id="PS50198"/>
    </source>
</evidence>
<evidence type="ECO:0000256" key="7">
    <source>
        <dbReference type="PROSITE-ProRule" id="PRU00278"/>
    </source>
</evidence>
<name>A0ABU9QMS1_9BURK</name>
<dbReference type="SUPFAM" id="SSF109998">
    <property type="entry name" value="Triger factor/SurA peptide-binding domain-like"/>
    <property type="match status" value="1"/>
</dbReference>
<keyword evidence="6 7" id="KW-0413">Isomerase</keyword>
<organism evidence="10 11">
    <name type="scientific">Paraburkholderia sabiae</name>
    <dbReference type="NCBI Taxonomy" id="273251"/>
    <lineage>
        <taxon>Bacteria</taxon>
        <taxon>Pseudomonadati</taxon>
        <taxon>Pseudomonadota</taxon>
        <taxon>Betaproteobacteria</taxon>
        <taxon>Burkholderiales</taxon>
        <taxon>Burkholderiaceae</taxon>
        <taxon>Paraburkholderia</taxon>
    </lineage>
</organism>
<dbReference type="InterPro" id="IPR027304">
    <property type="entry name" value="Trigger_fact/SurA_dom_sf"/>
</dbReference>
<dbReference type="InterPro" id="IPR000297">
    <property type="entry name" value="PPIase_PpiC"/>
</dbReference>
<dbReference type="SUPFAM" id="SSF54534">
    <property type="entry name" value="FKBP-like"/>
    <property type="match status" value="1"/>
</dbReference>
<dbReference type="EMBL" id="JAZHGC010000039">
    <property type="protein sequence ID" value="MEM5290706.1"/>
    <property type="molecule type" value="Genomic_DNA"/>
</dbReference>
<evidence type="ECO:0000256" key="6">
    <source>
        <dbReference type="ARBA" id="ARBA00023235"/>
    </source>
</evidence>
<evidence type="ECO:0000256" key="5">
    <source>
        <dbReference type="ARBA" id="ARBA00023110"/>
    </source>
</evidence>
<dbReference type="PROSITE" id="PS50198">
    <property type="entry name" value="PPIC_PPIASE_2"/>
    <property type="match status" value="1"/>
</dbReference>
<evidence type="ECO:0000256" key="1">
    <source>
        <dbReference type="ARBA" id="ARBA00000971"/>
    </source>
</evidence>
<comment type="catalytic activity">
    <reaction evidence="1">
        <text>[protein]-peptidylproline (omega=180) = [protein]-peptidylproline (omega=0)</text>
        <dbReference type="Rhea" id="RHEA:16237"/>
        <dbReference type="Rhea" id="RHEA-COMP:10747"/>
        <dbReference type="Rhea" id="RHEA-COMP:10748"/>
        <dbReference type="ChEBI" id="CHEBI:83833"/>
        <dbReference type="ChEBI" id="CHEBI:83834"/>
        <dbReference type="EC" id="5.2.1.8"/>
    </reaction>
</comment>
<feature type="signal peptide" evidence="8">
    <location>
        <begin position="1"/>
        <end position="26"/>
    </location>
</feature>
<dbReference type="PANTHER" id="PTHR47245">
    <property type="entry name" value="PEPTIDYLPROLYL ISOMERASE"/>
    <property type="match status" value="1"/>
</dbReference>
<keyword evidence="5 7" id="KW-0697">Rotamase</keyword>
<dbReference type="GO" id="GO:0016853">
    <property type="term" value="F:isomerase activity"/>
    <property type="evidence" value="ECO:0007669"/>
    <property type="project" value="UniProtKB-KW"/>
</dbReference>
<evidence type="ECO:0000256" key="3">
    <source>
        <dbReference type="ARBA" id="ARBA00013194"/>
    </source>
</evidence>
<evidence type="ECO:0000256" key="2">
    <source>
        <dbReference type="ARBA" id="ARBA00007656"/>
    </source>
</evidence>
<dbReference type="EC" id="5.2.1.8" evidence="3"/>
<feature type="domain" description="PpiC" evidence="9">
    <location>
        <begin position="142"/>
        <end position="243"/>
    </location>
</feature>
<gene>
    <name evidence="10" type="ORF">V4C55_33810</name>
</gene>
<keyword evidence="11" id="KW-1185">Reference proteome</keyword>
<evidence type="ECO:0000313" key="11">
    <source>
        <dbReference type="Proteomes" id="UP001494588"/>
    </source>
</evidence>
<sequence length="289" mass="30933">MKRTNRNSLLIVAIVTLFATTTGASAEGTSATAASLPAGTMATVNGVALPQSMLDDAVTTAGQPDTPQLRQALKDSLIARELFRQSAEQAHYDARPEVQQAMQTAKVAAETQLYLKDRIRAEPVTDAQIKARYNEIVGSLGKDEYRARIITVADVATAATVNSELKAGRPFDLLARQYSIAPTREKGGELPWLSFRTPVVDGHTQGMPLAVAQAITTLPVGGITAEAIPVKVGNATQYVILKLDTKRSTQVPTLSQAKPVIEQQLKVLALQKAAARFTSDLMKAATIQQ</sequence>
<accession>A0ABU9QMS1</accession>
<keyword evidence="4 8" id="KW-0732">Signal</keyword>
<comment type="similarity">
    <text evidence="2">Belongs to the PpiC/parvulin rotamase family.</text>
</comment>
<dbReference type="Pfam" id="PF13145">
    <property type="entry name" value="Rotamase_2"/>
    <property type="match status" value="1"/>
</dbReference>
<dbReference type="PANTHER" id="PTHR47245:SF1">
    <property type="entry name" value="FOLDASE PROTEIN PRSA"/>
    <property type="match status" value="1"/>
</dbReference>
<evidence type="ECO:0000256" key="8">
    <source>
        <dbReference type="SAM" id="SignalP"/>
    </source>
</evidence>
<evidence type="ECO:0000256" key="4">
    <source>
        <dbReference type="ARBA" id="ARBA00022729"/>
    </source>
</evidence>
<proteinExistence type="inferred from homology"/>